<comment type="caution">
    <text evidence="2">The sequence shown here is derived from an EMBL/GenBank/DDBJ whole genome shotgun (WGS) entry which is preliminary data.</text>
</comment>
<reference evidence="2 3" key="1">
    <citation type="submission" date="2018-10" db="EMBL/GenBank/DDBJ databases">
        <title>Genome assembly for a Yunnan-Guizhou Plateau 3E fish, Anabarilius grahami (Regan), and its evolutionary and genetic applications.</title>
        <authorList>
            <person name="Jiang W."/>
        </authorList>
    </citation>
    <scope>NUCLEOTIDE SEQUENCE [LARGE SCALE GENOMIC DNA]</scope>
    <source>
        <strain evidence="2">AG-KIZ</strain>
        <tissue evidence="2">Muscle</tissue>
    </source>
</reference>
<protein>
    <submittedName>
        <fullName evidence="2">Uncharacterized protein</fullName>
    </submittedName>
</protein>
<proteinExistence type="predicted"/>
<organism evidence="2 3">
    <name type="scientific">Anabarilius grahami</name>
    <name type="common">Kanglang fish</name>
    <name type="synonym">Barilius grahami</name>
    <dbReference type="NCBI Taxonomy" id="495550"/>
    <lineage>
        <taxon>Eukaryota</taxon>
        <taxon>Metazoa</taxon>
        <taxon>Chordata</taxon>
        <taxon>Craniata</taxon>
        <taxon>Vertebrata</taxon>
        <taxon>Euteleostomi</taxon>
        <taxon>Actinopterygii</taxon>
        <taxon>Neopterygii</taxon>
        <taxon>Teleostei</taxon>
        <taxon>Ostariophysi</taxon>
        <taxon>Cypriniformes</taxon>
        <taxon>Xenocyprididae</taxon>
        <taxon>Xenocypridinae</taxon>
        <taxon>Xenocypridinae incertae sedis</taxon>
        <taxon>Anabarilius</taxon>
    </lineage>
</organism>
<dbReference type="EMBL" id="RJVU01053528">
    <property type="protein sequence ID" value="ROL33032.1"/>
    <property type="molecule type" value="Genomic_DNA"/>
</dbReference>
<dbReference type="Proteomes" id="UP000281406">
    <property type="component" value="Unassembled WGS sequence"/>
</dbReference>
<keyword evidence="3" id="KW-1185">Reference proteome</keyword>
<accession>A0A3N0Y325</accession>
<evidence type="ECO:0000256" key="1">
    <source>
        <dbReference type="SAM" id="MobiDB-lite"/>
    </source>
</evidence>
<evidence type="ECO:0000313" key="3">
    <source>
        <dbReference type="Proteomes" id="UP000281406"/>
    </source>
</evidence>
<name>A0A3N0Y325_ANAGA</name>
<feature type="region of interest" description="Disordered" evidence="1">
    <location>
        <begin position="92"/>
        <end position="111"/>
    </location>
</feature>
<evidence type="ECO:0000313" key="2">
    <source>
        <dbReference type="EMBL" id="ROL33032.1"/>
    </source>
</evidence>
<gene>
    <name evidence="2" type="ORF">DPX16_5927</name>
</gene>
<dbReference type="AlphaFoldDB" id="A0A3N0Y325"/>
<sequence>MLQNGRHSITACKPYLTPIMQSYPKPSQLPPTPCTEYKPEPIIDGELEHEPVPERWNEPAIAPEPDPSEMSDQVHKMATLYVTVGLLMEYEGMEEDPANTQKAEAAQPISEPGAEHYLIDLWSTHPVPF</sequence>